<keyword evidence="2" id="KW-1185">Reference proteome</keyword>
<dbReference type="Proteomes" id="UP001476798">
    <property type="component" value="Unassembled WGS sequence"/>
</dbReference>
<sequence length="82" mass="9466">MHQDHDTKVKRHSLFESLKYLWPLQELKVTPDLMGDNAMYLLKDWNFFQVSVDPSSLSEVEALLVALEAGNRVLLNPAVIIW</sequence>
<name>A0ABV0MMN1_9TELE</name>
<comment type="caution">
    <text evidence="1">The sequence shown here is derived from an EMBL/GenBank/DDBJ whole genome shotgun (WGS) entry which is preliminary data.</text>
</comment>
<proteinExistence type="predicted"/>
<organism evidence="1 2">
    <name type="scientific">Goodea atripinnis</name>
    <dbReference type="NCBI Taxonomy" id="208336"/>
    <lineage>
        <taxon>Eukaryota</taxon>
        <taxon>Metazoa</taxon>
        <taxon>Chordata</taxon>
        <taxon>Craniata</taxon>
        <taxon>Vertebrata</taxon>
        <taxon>Euteleostomi</taxon>
        <taxon>Actinopterygii</taxon>
        <taxon>Neopterygii</taxon>
        <taxon>Teleostei</taxon>
        <taxon>Neoteleostei</taxon>
        <taxon>Acanthomorphata</taxon>
        <taxon>Ovalentaria</taxon>
        <taxon>Atherinomorphae</taxon>
        <taxon>Cyprinodontiformes</taxon>
        <taxon>Goodeidae</taxon>
        <taxon>Goodea</taxon>
    </lineage>
</organism>
<accession>A0ABV0MMN1</accession>
<reference evidence="1 2" key="1">
    <citation type="submission" date="2021-06" db="EMBL/GenBank/DDBJ databases">
        <authorList>
            <person name="Palmer J.M."/>
        </authorList>
    </citation>
    <scope>NUCLEOTIDE SEQUENCE [LARGE SCALE GENOMIC DNA]</scope>
    <source>
        <strain evidence="1 2">GA_2019</strain>
        <tissue evidence="1">Muscle</tissue>
    </source>
</reference>
<evidence type="ECO:0000313" key="2">
    <source>
        <dbReference type="Proteomes" id="UP001476798"/>
    </source>
</evidence>
<gene>
    <name evidence="1" type="ORF">GOODEAATRI_032982</name>
</gene>
<evidence type="ECO:0000313" key="1">
    <source>
        <dbReference type="EMBL" id="MEQ2160365.1"/>
    </source>
</evidence>
<dbReference type="EMBL" id="JAHRIO010006537">
    <property type="protein sequence ID" value="MEQ2160365.1"/>
    <property type="molecule type" value="Genomic_DNA"/>
</dbReference>
<feature type="non-terminal residue" evidence="1">
    <location>
        <position position="82"/>
    </location>
</feature>
<protein>
    <submittedName>
        <fullName evidence="1">Uncharacterized protein</fullName>
    </submittedName>
</protein>